<dbReference type="Gene3D" id="3.40.50.150">
    <property type="entry name" value="Vaccinia Virus protein VP39"/>
    <property type="match status" value="1"/>
</dbReference>
<reference evidence="3 4" key="1">
    <citation type="submission" date="2019-08" db="EMBL/GenBank/DDBJ databases">
        <title>Chromobacterium paludis, a novel bacterium isolated from a Maryland marsh pond.</title>
        <authorList>
            <person name="Blackburn M.B."/>
            <person name="Gundersen-Rindal D.E."/>
        </authorList>
    </citation>
    <scope>NUCLEOTIDE SEQUENCE [LARGE SCALE GENOMIC DNA]</scope>
    <source>
        <strain evidence="4">IIBBL 257-1</strain>
    </source>
</reference>
<sequence length="247" mass="28157">MPNALYQEPALAELYDLFNAWGEDNDYYMGLLSPQVRRVLDLGCGTGLLAAAMAARAEAWGLEPSEAMLDEARRRPGGEQVRWLQGDARDFQLDGRFDLIYCTGHAFQCFLAEQDRRAVFRRVREHLATQGRFVFETRNPTARSWLRYDSLPPRRVKHPRWGEVELSHSLLSETNGLVAYRSRYRFLDQDRELAVDAALRFCDLPTLQAELEAEGLRIAALQGDWQGGPLREDSAEIILTLARAEGR</sequence>
<keyword evidence="4" id="KW-1185">Reference proteome</keyword>
<protein>
    <submittedName>
        <fullName evidence="3">Class I SAM-dependent methyltransferase</fullName>
    </submittedName>
</protein>
<name>A0A5C1DGU3_9NEIS</name>
<evidence type="ECO:0000313" key="4">
    <source>
        <dbReference type="Proteomes" id="UP000322079"/>
    </source>
</evidence>
<dbReference type="RefSeq" id="WP_149296335.1">
    <property type="nucleotide sequence ID" value="NZ_CP043473.1"/>
</dbReference>
<keyword evidence="3" id="KW-0489">Methyltransferase</keyword>
<dbReference type="Pfam" id="PF13649">
    <property type="entry name" value="Methyltransf_25"/>
    <property type="match status" value="1"/>
</dbReference>
<dbReference type="SUPFAM" id="SSF53335">
    <property type="entry name" value="S-adenosyl-L-methionine-dependent methyltransferases"/>
    <property type="match status" value="1"/>
</dbReference>
<dbReference type="KEGG" id="chrm:FYK34_10630"/>
<dbReference type="GO" id="GO:0008168">
    <property type="term" value="F:methyltransferase activity"/>
    <property type="evidence" value="ECO:0007669"/>
    <property type="project" value="UniProtKB-KW"/>
</dbReference>
<evidence type="ECO:0000313" key="3">
    <source>
        <dbReference type="EMBL" id="QEL55980.1"/>
    </source>
</evidence>
<feature type="domain" description="Methyltransferase" evidence="2">
    <location>
        <begin position="39"/>
        <end position="131"/>
    </location>
</feature>
<keyword evidence="1 3" id="KW-0808">Transferase</keyword>
<dbReference type="AlphaFoldDB" id="A0A5C1DGU3"/>
<organism evidence="3 4">
    <name type="scientific">Chromobacterium paludis</name>
    <dbReference type="NCBI Taxonomy" id="2605945"/>
    <lineage>
        <taxon>Bacteria</taxon>
        <taxon>Pseudomonadati</taxon>
        <taxon>Pseudomonadota</taxon>
        <taxon>Betaproteobacteria</taxon>
        <taxon>Neisseriales</taxon>
        <taxon>Chromobacteriaceae</taxon>
        <taxon>Chromobacterium</taxon>
    </lineage>
</organism>
<dbReference type="InterPro" id="IPR029063">
    <property type="entry name" value="SAM-dependent_MTases_sf"/>
</dbReference>
<dbReference type="PANTHER" id="PTHR43861">
    <property type="entry name" value="TRANS-ACONITATE 2-METHYLTRANSFERASE-RELATED"/>
    <property type="match status" value="1"/>
</dbReference>
<evidence type="ECO:0000256" key="1">
    <source>
        <dbReference type="ARBA" id="ARBA00022679"/>
    </source>
</evidence>
<dbReference type="InterPro" id="IPR041698">
    <property type="entry name" value="Methyltransf_25"/>
</dbReference>
<proteinExistence type="predicted"/>
<dbReference type="Proteomes" id="UP000322079">
    <property type="component" value="Chromosome"/>
</dbReference>
<evidence type="ECO:0000259" key="2">
    <source>
        <dbReference type="Pfam" id="PF13649"/>
    </source>
</evidence>
<dbReference type="EMBL" id="CP043473">
    <property type="protein sequence ID" value="QEL55980.1"/>
    <property type="molecule type" value="Genomic_DNA"/>
</dbReference>
<dbReference type="CDD" id="cd02440">
    <property type="entry name" value="AdoMet_MTases"/>
    <property type="match status" value="1"/>
</dbReference>
<dbReference type="GO" id="GO:0032259">
    <property type="term" value="P:methylation"/>
    <property type="evidence" value="ECO:0007669"/>
    <property type="project" value="UniProtKB-KW"/>
</dbReference>
<accession>A0A5C1DGU3</accession>
<gene>
    <name evidence="3" type="ORF">FYK34_10630</name>
</gene>